<feature type="transmembrane region" description="Helical" evidence="1">
    <location>
        <begin position="242"/>
        <end position="260"/>
    </location>
</feature>
<feature type="transmembrane region" description="Helical" evidence="1">
    <location>
        <begin position="49"/>
        <end position="70"/>
    </location>
</feature>
<evidence type="ECO:0000313" key="2">
    <source>
        <dbReference type="EMBL" id="SEM70125.1"/>
    </source>
</evidence>
<evidence type="ECO:0000313" key="3">
    <source>
        <dbReference type="Proteomes" id="UP000199585"/>
    </source>
</evidence>
<dbReference type="EMBL" id="FOCI01000003">
    <property type="protein sequence ID" value="SEM70125.1"/>
    <property type="molecule type" value="Genomic_DNA"/>
</dbReference>
<dbReference type="RefSeq" id="WP_218139816.1">
    <property type="nucleotide sequence ID" value="NZ_FOCI01000003.1"/>
</dbReference>
<feature type="transmembrane region" description="Helical" evidence="1">
    <location>
        <begin position="217"/>
        <end position="236"/>
    </location>
</feature>
<evidence type="ECO:0000256" key="1">
    <source>
        <dbReference type="SAM" id="Phobius"/>
    </source>
</evidence>
<dbReference type="InterPro" id="IPR010699">
    <property type="entry name" value="DUF1275"/>
</dbReference>
<name>A0A1H8AH76_9RHOB</name>
<sequence>MDPHGAAQFGTVAAHAPMMRAKVVRRVLRPVRSARVLLAPRRTSGSDRVLGTLLAAIAGAANAGGFFAVGQYTSHMTGYLSLVADNVATLQWRIVLLSTLAIVALVAGAATCTLLITWARRVSHWHQYAWPLCAQGVLLGSFALGAVLDGPAWRIAALVLLCFIMGMQNAMITKISGARIRTTHATGMVTDIGIEVGRAVHARIWRDGTVMPDRMKLAILLQLVTAFVVGGVAGAVGYGLVGFLFSLPLAAILLILGLWGSTGRTGLRP</sequence>
<proteinExistence type="predicted"/>
<protein>
    <submittedName>
        <fullName evidence="2">Uncharacterized membrane protein YoaK, UPF0700 family</fullName>
    </submittedName>
</protein>
<dbReference type="PANTHER" id="PTHR37314">
    <property type="entry name" value="SLR0142 PROTEIN"/>
    <property type="match status" value="1"/>
</dbReference>
<keyword evidence="1" id="KW-0472">Membrane</keyword>
<dbReference type="PANTHER" id="PTHR37314:SF4">
    <property type="entry name" value="UPF0700 TRANSMEMBRANE PROTEIN YOAK"/>
    <property type="match status" value="1"/>
</dbReference>
<dbReference type="Proteomes" id="UP000199585">
    <property type="component" value="Unassembled WGS sequence"/>
</dbReference>
<dbReference type="STRING" id="245187.SAMN04488003_103170"/>
<organism evidence="2 3">
    <name type="scientific">Loktanella fryxellensis</name>
    <dbReference type="NCBI Taxonomy" id="245187"/>
    <lineage>
        <taxon>Bacteria</taxon>
        <taxon>Pseudomonadati</taxon>
        <taxon>Pseudomonadota</taxon>
        <taxon>Alphaproteobacteria</taxon>
        <taxon>Rhodobacterales</taxon>
        <taxon>Roseobacteraceae</taxon>
        <taxon>Loktanella</taxon>
    </lineage>
</organism>
<keyword evidence="3" id="KW-1185">Reference proteome</keyword>
<keyword evidence="1" id="KW-0812">Transmembrane</keyword>
<keyword evidence="1" id="KW-1133">Transmembrane helix</keyword>
<feature type="transmembrane region" description="Helical" evidence="1">
    <location>
        <begin position="128"/>
        <end position="147"/>
    </location>
</feature>
<dbReference type="AlphaFoldDB" id="A0A1H8AH76"/>
<reference evidence="2 3" key="1">
    <citation type="submission" date="2016-10" db="EMBL/GenBank/DDBJ databases">
        <authorList>
            <person name="de Groot N.N."/>
        </authorList>
    </citation>
    <scope>NUCLEOTIDE SEQUENCE [LARGE SCALE GENOMIC DNA]</scope>
    <source>
        <strain evidence="2 3">DSM 16213</strain>
    </source>
</reference>
<feature type="transmembrane region" description="Helical" evidence="1">
    <location>
        <begin position="153"/>
        <end position="172"/>
    </location>
</feature>
<feature type="transmembrane region" description="Helical" evidence="1">
    <location>
        <begin position="90"/>
        <end position="116"/>
    </location>
</feature>
<gene>
    <name evidence="2" type="ORF">SAMN04488003_103170</name>
</gene>
<dbReference type="Pfam" id="PF06912">
    <property type="entry name" value="DUF1275"/>
    <property type="match status" value="1"/>
</dbReference>
<accession>A0A1H8AH76</accession>